<evidence type="ECO:0000256" key="4">
    <source>
        <dbReference type="ARBA" id="ARBA00023136"/>
    </source>
</evidence>
<dbReference type="GO" id="GO:0030234">
    <property type="term" value="F:enzyme regulator activity"/>
    <property type="evidence" value="ECO:0007669"/>
    <property type="project" value="TreeGrafter"/>
</dbReference>
<evidence type="ECO:0008006" key="11">
    <source>
        <dbReference type="Google" id="ProtNLM"/>
    </source>
</evidence>
<dbReference type="Pfam" id="PF04348">
    <property type="entry name" value="LppC"/>
    <property type="match status" value="1"/>
</dbReference>
<evidence type="ECO:0000313" key="9">
    <source>
        <dbReference type="EMBL" id="PXY96784.1"/>
    </source>
</evidence>
<proteinExistence type="predicted"/>
<feature type="transmembrane region" description="Helical" evidence="8">
    <location>
        <begin position="21"/>
        <end position="45"/>
    </location>
</feature>
<dbReference type="Proteomes" id="UP000247838">
    <property type="component" value="Unassembled WGS sequence"/>
</dbReference>
<keyword evidence="4 8" id="KW-0472">Membrane</keyword>
<accession>A0A318MU54</accession>
<dbReference type="PANTHER" id="PTHR38038">
    <property type="entry name" value="PENICILLIN-BINDING PROTEIN ACTIVATOR LPOA"/>
    <property type="match status" value="1"/>
</dbReference>
<comment type="caution">
    <text evidence="9">The sequence shown here is derived from an EMBL/GenBank/DDBJ whole genome shotgun (WGS) entry which is preliminary data.</text>
</comment>
<evidence type="ECO:0000256" key="5">
    <source>
        <dbReference type="ARBA" id="ARBA00023139"/>
    </source>
</evidence>
<keyword evidence="1" id="KW-0732">Signal</keyword>
<keyword evidence="5" id="KW-0564">Palmitate</keyword>
<evidence type="ECO:0000256" key="1">
    <source>
        <dbReference type="ARBA" id="ARBA00022729"/>
    </source>
</evidence>
<keyword evidence="2" id="KW-0133">Cell shape</keyword>
<evidence type="ECO:0000256" key="8">
    <source>
        <dbReference type="SAM" id="Phobius"/>
    </source>
</evidence>
<gene>
    <name evidence="9" type="ORF">DKK76_00635</name>
</gene>
<evidence type="ECO:0000256" key="7">
    <source>
        <dbReference type="ARBA" id="ARBA00023288"/>
    </source>
</evidence>
<dbReference type="CDD" id="cd06339">
    <property type="entry name" value="PBP1_YraM_LppC_lipoprotein-like"/>
    <property type="match status" value="1"/>
</dbReference>
<protein>
    <recommendedName>
        <fullName evidence="11">Penicillin-binding protein activator LpoA</fullName>
    </recommendedName>
</protein>
<dbReference type="AlphaFoldDB" id="A0A318MU54"/>
<dbReference type="SUPFAM" id="SSF53822">
    <property type="entry name" value="Periplasmic binding protein-like I"/>
    <property type="match status" value="1"/>
</dbReference>
<evidence type="ECO:0000256" key="3">
    <source>
        <dbReference type="ARBA" id="ARBA00022984"/>
    </source>
</evidence>
<dbReference type="Gene3D" id="3.40.50.2300">
    <property type="match status" value="2"/>
</dbReference>
<evidence type="ECO:0000256" key="2">
    <source>
        <dbReference type="ARBA" id="ARBA00022960"/>
    </source>
</evidence>
<keyword evidence="8" id="KW-1133">Transmembrane helix</keyword>
<dbReference type="InterPro" id="IPR011990">
    <property type="entry name" value="TPR-like_helical_dom_sf"/>
</dbReference>
<dbReference type="GO" id="GO:0009252">
    <property type="term" value="P:peptidoglycan biosynthetic process"/>
    <property type="evidence" value="ECO:0007669"/>
    <property type="project" value="UniProtKB-KW"/>
</dbReference>
<dbReference type="GO" id="GO:0008360">
    <property type="term" value="P:regulation of cell shape"/>
    <property type="evidence" value="ECO:0007669"/>
    <property type="project" value="UniProtKB-KW"/>
</dbReference>
<name>A0A318MU54_FRIPE</name>
<dbReference type="InterPro" id="IPR007443">
    <property type="entry name" value="LpoA"/>
</dbReference>
<keyword evidence="6" id="KW-0998">Cell outer membrane</keyword>
<dbReference type="InterPro" id="IPR028082">
    <property type="entry name" value="Peripla_BP_I"/>
</dbReference>
<keyword evidence="3" id="KW-0573">Peptidoglycan synthesis</keyword>
<dbReference type="GO" id="GO:0031241">
    <property type="term" value="C:periplasmic side of cell outer membrane"/>
    <property type="evidence" value="ECO:0007669"/>
    <property type="project" value="TreeGrafter"/>
</dbReference>
<reference evidence="9 10" key="1">
    <citation type="submission" date="2018-05" db="EMBL/GenBank/DDBJ databases">
        <title>Reference genomes for bee gut microbiota database.</title>
        <authorList>
            <person name="Ellegaard K.M."/>
        </authorList>
    </citation>
    <scope>NUCLEOTIDE SEQUENCE [LARGE SCALE GENOMIC DNA]</scope>
    <source>
        <strain evidence="9 10">ESL0167</strain>
    </source>
</reference>
<keyword evidence="7" id="KW-0449">Lipoprotein</keyword>
<dbReference type="PANTHER" id="PTHR38038:SF1">
    <property type="entry name" value="PENICILLIN-BINDING PROTEIN ACTIVATOR LPOA"/>
    <property type="match status" value="1"/>
</dbReference>
<dbReference type="Gene3D" id="1.25.40.650">
    <property type="match status" value="1"/>
</dbReference>
<evidence type="ECO:0000256" key="6">
    <source>
        <dbReference type="ARBA" id="ARBA00023237"/>
    </source>
</evidence>
<sequence>MHYCLYILINERDYIMVKSHILSGFLKFSLFALLISVLTGCPNYIPHQANFDETKNSRYYLAQSENSSGSEKINWQLFAIRALLNEGNLTQAKQLLDQIPKSLNNEQEKEKILLQGEVAVKSKQKFDISSLSLANLNEDQKIRYYKIKIELDGQKQDNNAKIHDLIELEKYGSVEQRHDAINLTWQFLSNLSEKQINKILVYANEYVLQGWIDLSYLYNSNLKTYAINEQDDADTIARLEEDKYKALKNAISEWQIQYSSHPAANYLPRDIYGSKHRLSDPSEYKKVALLLPLSGQSKIFGETIRLGYQDAAKVSSENQQQDVIYFDTNSDSIDNLVIRAKQQGAQLIVGPLLKQNVQTLLQSSPDLPVLALNKIEDINSLPSHANKICFFALSPEDEAKDAAKHIYSENKKQPLLIIPHNNLGDRVAKSFSQQWDITNPNSKGIYVQYFNSAQELSKKMNSGIGIELEGIPLTHSNTDSTIQNNSVEQPKFDAIYIYASHEELTLIKSMLEMKSNKVIANSDGNNNKNENKQSEIKVIPMLYASSRSNIANTTTDFRYDMDKLQLSDIPLIVKQKERYSQLPDYIKNDFSLVRLYAMGFDAWTLSNHFDTLIPYQTGIINGETGRLSVTEQCDITRTLSWIRYKNGNEVAIN</sequence>
<organism evidence="9 10">
    <name type="scientific">Frischella perrara</name>
    <dbReference type="NCBI Taxonomy" id="1267021"/>
    <lineage>
        <taxon>Bacteria</taxon>
        <taxon>Pseudomonadati</taxon>
        <taxon>Pseudomonadota</taxon>
        <taxon>Gammaproteobacteria</taxon>
        <taxon>Orbales</taxon>
        <taxon>Orbaceae</taxon>
        <taxon>Frischella</taxon>
    </lineage>
</organism>
<keyword evidence="8" id="KW-0812">Transmembrane</keyword>
<dbReference type="Gene3D" id="1.25.40.10">
    <property type="entry name" value="Tetratricopeptide repeat domain"/>
    <property type="match status" value="1"/>
</dbReference>
<evidence type="ECO:0000313" key="10">
    <source>
        <dbReference type="Proteomes" id="UP000247838"/>
    </source>
</evidence>
<dbReference type="EMBL" id="QGLM01000003">
    <property type="protein sequence ID" value="PXY96784.1"/>
    <property type="molecule type" value="Genomic_DNA"/>
</dbReference>